<dbReference type="InterPro" id="IPR020843">
    <property type="entry name" value="ER"/>
</dbReference>
<dbReference type="PANTHER" id="PTHR43401:SF2">
    <property type="entry name" value="L-THREONINE 3-DEHYDROGENASE"/>
    <property type="match status" value="1"/>
</dbReference>
<keyword evidence="3 5" id="KW-0560">Oxidoreductase</keyword>
<evidence type="ECO:0000313" key="5">
    <source>
        <dbReference type="EMBL" id="TWT97720.1"/>
    </source>
</evidence>
<evidence type="ECO:0000256" key="3">
    <source>
        <dbReference type="ARBA" id="ARBA00023002"/>
    </source>
</evidence>
<dbReference type="EMBL" id="SJPR01000002">
    <property type="protein sequence ID" value="TWT97720.1"/>
    <property type="molecule type" value="Genomic_DNA"/>
</dbReference>
<dbReference type="Pfam" id="PF00107">
    <property type="entry name" value="ADH_zinc_N"/>
    <property type="match status" value="1"/>
</dbReference>
<evidence type="ECO:0000256" key="1">
    <source>
        <dbReference type="ARBA" id="ARBA00022723"/>
    </source>
</evidence>
<protein>
    <submittedName>
        <fullName evidence="5">Putative zinc-type alcohol dehydrogenase-like protein YjmD</fullName>
        <ecNumber evidence="5">1.-.-.-</ecNumber>
    </submittedName>
</protein>
<dbReference type="RefSeq" id="WP_146444631.1">
    <property type="nucleotide sequence ID" value="NZ_SJPR01000002.1"/>
</dbReference>
<dbReference type="InterPro" id="IPR013154">
    <property type="entry name" value="ADH-like_N"/>
</dbReference>
<dbReference type="CDD" id="cd08261">
    <property type="entry name" value="Zn_ADH7"/>
    <property type="match status" value="1"/>
</dbReference>
<feature type="domain" description="Enoyl reductase (ER)" evidence="4">
    <location>
        <begin position="10"/>
        <end position="335"/>
    </location>
</feature>
<dbReference type="Proteomes" id="UP000317421">
    <property type="component" value="Unassembled WGS sequence"/>
</dbReference>
<dbReference type="InterPro" id="IPR013149">
    <property type="entry name" value="ADH-like_C"/>
</dbReference>
<dbReference type="InterPro" id="IPR011032">
    <property type="entry name" value="GroES-like_sf"/>
</dbReference>
<evidence type="ECO:0000259" key="4">
    <source>
        <dbReference type="SMART" id="SM00829"/>
    </source>
</evidence>
<dbReference type="AlphaFoldDB" id="A0A5C6AE70"/>
<dbReference type="SUPFAM" id="SSF50129">
    <property type="entry name" value="GroES-like"/>
    <property type="match status" value="1"/>
</dbReference>
<gene>
    <name evidence="5" type="primary">yjmD</name>
    <name evidence="5" type="ORF">Pla108_18720</name>
</gene>
<dbReference type="GO" id="GO:0016491">
    <property type="term" value="F:oxidoreductase activity"/>
    <property type="evidence" value="ECO:0007669"/>
    <property type="project" value="UniProtKB-KW"/>
</dbReference>
<name>A0A5C6AE70_9BACT</name>
<organism evidence="5 6">
    <name type="scientific">Botrimarina colliarenosi</name>
    <dbReference type="NCBI Taxonomy" id="2528001"/>
    <lineage>
        <taxon>Bacteria</taxon>
        <taxon>Pseudomonadati</taxon>
        <taxon>Planctomycetota</taxon>
        <taxon>Planctomycetia</taxon>
        <taxon>Pirellulales</taxon>
        <taxon>Lacipirellulaceae</taxon>
        <taxon>Botrimarina</taxon>
    </lineage>
</organism>
<dbReference type="PANTHER" id="PTHR43401">
    <property type="entry name" value="L-THREONINE 3-DEHYDROGENASE"/>
    <property type="match status" value="1"/>
</dbReference>
<dbReference type="EC" id="1.-.-.-" evidence="5"/>
<dbReference type="InterPro" id="IPR036291">
    <property type="entry name" value="NAD(P)-bd_dom_sf"/>
</dbReference>
<keyword evidence="1" id="KW-0479">Metal-binding</keyword>
<dbReference type="InterPro" id="IPR050129">
    <property type="entry name" value="Zn_alcohol_dh"/>
</dbReference>
<evidence type="ECO:0000256" key="2">
    <source>
        <dbReference type="ARBA" id="ARBA00022833"/>
    </source>
</evidence>
<dbReference type="Gene3D" id="3.90.180.10">
    <property type="entry name" value="Medium-chain alcohol dehydrogenases, catalytic domain"/>
    <property type="match status" value="1"/>
</dbReference>
<keyword evidence="6" id="KW-1185">Reference proteome</keyword>
<comment type="caution">
    <text evidence="5">The sequence shown here is derived from an EMBL/GenBank/DDBJ whole genome shotgun (WGS) entry which is preliminary data.</text>
</comment>
<dbReference type="SUPFAM" id="SSF51735">
    <property type="entry name" value="NAD(P)-binding Rossmann-fold domains"/>
    <property type="match status" value="1"/>
</dbReference>
<dbReference type="OrthoDB" id="239596at2"/>
<dbReference type="Pfam" id="PF08240">
    <property type="entry name" value="ADH_N"/>
    <property type="match status" value="1"/>
</dbReference>
<proteinExistence type="predicted"/>
<dbReference type="SMART" id="SM00829">
    <property type="entry name" value="PKS_ER"/>
    <property type="match status" value="1"/>
</dbReference>
<evidence type="ECO:0000313" key="6">
    <source>
        <dbReference type="Proteomes" id="UP000317421"/>
    </source>
</evidence>
<reference evidence="5 6" key="1">
    <citation type="submission" date="2019-02" db="EMBL/GenBank/DDBJ databases">
        <title>Deep-cultivation of Planctomycetes and their phenomic and genomic characterization uncovers novel biology.</title>
        <authorList>
            <person name="Wiegand S."/>
            <person name="Jogler M."/>
            <person name="Boedeker C."/>
            <person name="Pinto D."/>
            <person name="Vollmers J."/>
            <person name="Rivas-Marin E."/>
            <person name="Kohn T."/>
            <person name="Peeters S.H."/>
            <person name="Heuer A."/>
            <person name="Rast P."/>
            <person name="Oberbeckmann S."/>
            <person name="Bunk B."/>
            <person name="Jeske O."/>
            <person name="Meyerdierks A."/>
            <person name="Storesund J.E."/>
            <person name="Kallscheuer N."/>
            <person name="Luecker S."/>
            <person name="Lage O.M."/>
            <person name="Pohl T."/>
            <person name="Merkel B.J."/>
            <person name="Hornburger P."/>
            <person name="Mueller R.-W."/>
            <person name="Bruemmer F."/>
            <person name="Labrenz M."/>
            <person name="Spormann A.M."/>
            <person name="Op Den Camp H."/>
            <person name="Overmann J."/>
            <person name="Amann R."/>
            <person name="Jetten M.S.M."/>
            <person name="Mascher T."/>
            <person name="Medema M.H."/>
            <person name="Devos D.P."/>
            <person name="Kaster A.-K."/>
            <person name="Ovreas L."/>
            <person name="Rohde M."/>
            <person name="Galperin M.Y."/>
            <person name="Jogler C."/>
        </authorList>
    </citation>
    <scope>NUCLEOTIDE SEQUENCE [LARGE SCALE GENOMIC DNA]</scope>
    <source>
        <strain evidence="5 6">Pla108</strain>
    </source>
</reference>
<dbReference type="GO" id="GO:0046872">
    <property type="term" value="F:metal ion binding"/>
    <property type="evidence" value="ECO:0007669"/>
    <property type="project" value="UniProtKB-KW"/>
</dbReference>
<keyword evidence="2" id="KW-0862">Zinc</keyword>
<dbReference type="Gene3D" id="3.40.50.720">
    <property type="entry name" value="NAD(P)-binding Rossmann-like Domain"/>
    <property type="match status" value="1"/>
</dbReference>
<sequence length="345" mass="36152">MKALQITEPGQVRLTGVPEITPASGEVLLQIRTVGYCGTDLSTFRGRNPLVTYPRIPGHEVAAVVAALGEGVDGWAIGDEVLVFPYTECGVCSSCLAGRPNCCKHNQTLGVQREGLLTEYAAVPAGKLLRGDGLSSRELALVEPLTVGAHAVARGQVAAGETVAVFGCGAIGLGAVAAAAFAGARVIAIDIDDRKLAIARACGAAECVNSQNTDVANALAELTEGHGPAVVIEAVGLPATFRAAVDLVAFAGRVVYIGYASQPVEYETKWFVMKEIDIRGSRNALKADFERVIAMLQQGRVPTDQIVTQEVSLEEAPDALRQWSDRPGDVTKVHVRLSGGRDAAI</sequence>
<accession>A0A5C6AE70</accession>